<dbReference type="GO" id="GO:0032259">
    <property type="term" value="P:methylation"/>
    <property type="evidence" value="ECO:0007669"/>
    <property type="project" value="UniProtKB-KW"/>
</dbReference>
<dbReference type="PATRIC" id="fig|316.97.peg.1673"/>
<organism evidence="10 11">
    <name type="scientific">Stutzerimonas stutzeri</name>
    <name type="common">Pseudomonas stutzeri</name>
    <dbReference type="NCBI Taxonomy" id="316"/>
    <lineage>
        <taxon>Bacteria</taxon>
        <taxon>Pseudomonadati</taxon>
        <taxon>Pseudomonadota</taxon>
        <taxon>Gammaproteobacteria</taxon>
        <taxon>Pseudomonadales</taxon>
        <taxon>Pseudomonadaceae</taxon>
        <taxon>Stutzerimonas</taxon>
    </lineage>
</organism>
<reference evidence="10 11" key="1">
    <citation type="submission" date="2014-03" db="EMBL/GenBank/DDBJ databases">
        <title>Complete genome sequence of Pseudomonas stutzeri 19SMN4.</title>
        <authorList>
            <person name="Brunet-Galmes I."/>
            <person name="Nogales B."/>
            <person name="Busquets A."/>
            <person name="Pena A."/>
            <person name="Gomila M."/>
            <person name="Garcia-Valdes E."/>
            <person name="Lalucat J."/>
            <person name="Bennasar A."/>
            <person name="Bosch R."/>
        </authorList>
    </citation>
    <scope>NUCLEOTIDE SEQUENCE [LARGE SCALE GENOMIC DNA]</scope>
    <source>
        <strain evidence="10 11">19SMN4</strain>
    </source>
</reference>
<evidence type="ECO:0000256" key="1">
    <source>
        <dbReference type="ARBA" id="ARBA00000903"/>
    </source>
</evidence>
<evidence type="ECO:0000313" key="10">
    <source>
        <dbReference type="EMBL" id="AHY42494.1"/>
    </source>
</evidence>
<evidence type="ECO:0000256" key="3">
    <source>
        <dbReference type="ARBA" id="ARBA00008145"/>
    </source>
</evidence>
<dbReference type="EMBL" id="CP007509">
    <property type="protein sequence ID" value="AHY42494.1"/>
    <property type="molecule type" value="Genomic_DNA"/>
</dbReference>
<feature type="binding site" evidence="9">
    <location>
        <position position="45"/>
    </location>
    <ligand>
        <name>S-adenosyl-L-methionine</name>
        <dbReference type="ChEBI" id="CHEBI:59789"/>
    </ligand>
</feature>
<proteinExistence type="inferred from homology"/>
<dbReference type="GO" id="GO:0005737">
    <property type="term" value="C:cytoplasm"/>
    <property type="evidence" value="ECO:0007669"/>
    <property type="project" value="UniProtKB-SubCell"/>
</dbReference>
<dbReference type="EC" id="2.1.1.67" evidence="4 9"/>
<feature type="binding site" evidence="9">
    <location>
        <position position="123"/>
    </location>
    <ligand>
        <name>S-adenosyl-L-methionine</name>
        <dbReference type="ChEBI" id="CHEBI:59789"/>
    </ligand>
</feature>
<dbReference type="InterPro" id="IPR022474">
    <property type="entry name" value="Thiopur_S-MeTfrase_Se/Te_detox"/>
</dbReference>
<keyword evidence="6 9" id="KW-0489">Methyltransferase</keyword>
<dbReference type="PROSITE" id="PS51585">
    <property type="entry name" value="SAM_MT_TPMT"/>
    <property type="match status" value="1"/>
</dbReference>
<dbReference type="HAMAP" id="MF_00812">
    <property type="entry name" value="Thiopur_methtran"/>
    <property type="match status" value="1"/>
</dbReference>
<evidence type="ECO:0000256" key="6">
    <source>
        <dbReference type="ARBA" id="ARBA00022603"/>
    </source>
</evidence>
<dbReference type="KEGG" id="pstu:UIB01_08325"/>
<dbReference type="NCBIfam" id="NF009732">
    <property type="entry name" value="PRK13255.1"/>
    <property type="match status" value="1"/>
</dbReference>
<keyword evidence="7 9" id="KW-0808">Transferase</keyword>
<dbReference type="FunFam" id="3.40.50.150:FF:000101">
    <property type="entry name" value="Thiopurine S-methyltransferase"/>
    <property type="match status" value="1"/>
</dbReference>
<evidence type="ECO:0000256" key="4">
    <source>
        <dbReference type="ARBA" id="ARBA00011905"/>
    </source>
</evidence>
<protein>
    <recommendedName>
        <fullName evidence="4 9">Thiopurine S-methyltransferase</fullName>
        <ecNumber evidence="4 9">2.1.1.67</ecNumber>
    </recommendedName>
    <alternativeName>
        <fullName evidence="9">Thiopurine methyltransferase</fullName>
    </alternativeName>
</protein>
<dbReference type="GO" id="GO:0008119">
    <property type="term" value="F:thiopurine S-methyltransferase activity"/>
    <property type="evidence" value="ECO:0007669"/>
    <property type="project" value="UniProtKB-UniRule"/>
</dbReference>
<evidence type="ECO:0000256" key="2">
    <source>
        <dbReference type="ARBA" id="ARBA00004496"/>
    </source>
</evidence>
<dbReference type="InterPro" id="IPR029063">
    <property type="entry name" value="SAM-dependent_MTases_sf"/>
</dbReference>
<evidence type="ECO:0000256" key="5">
    <source>
        <dbReference type="ARBA" id="ARBA00022490"/>
    </source>
</evidence>
<keyword evidence="5 9" id="KW-0963">Cytoplasm</keyword>
<accession>A0A023WRS8</accession>
<dbReference type="InterPro" id="IPR025835">
    <property type="entry name" value="Thiopurine_S-MeTrfase"/>
</dbReference>
<comment type="catalytic activity">
    <reaction evidence="1 9">
        <text>S-adenosyl-L-methionine + a thiopurine = S-adenosyl-L-homocysteine + a thiopurine S-methylether.</text>
        <dbReference type="EC" id="2.1.1.67"/>
    </reaction>
</comment>
<comment type="similarity">
    <text evidence="3 9">Belongs to the class I-like SAM-binding methyltransferase superfamily. TPMT family.</text>
</comment>
<dbReference type="AlphaFoldDB" id="A0A023WRS8"/>
<dbReference type="NCBIfam" id="TIGR03840">
    <property type="entry name" value="TMPT_Se_Te"/>
    <property type="match status" value="1"/>
</dbReference>
<comment type="subcellular location">
    <subcellularLocation>
        <location evidence="2 9">Cytoplasm</location>
    </subcellularLocation>
</comment>
<keyword evidence="8 9" id="KW-0949">S-adenosyl-L-methionine</keyword>
<feature type="binding site" evidence="9">
    <location>
        <position position="66"/>
    </location>
    <ligand>
        <name>S-adenosyl-L-methionine</name>
        <dbReference type="ChEBI" id="CHEBI:59789"/>
    </ligand>
</feature>
<dbReference type="InterPro" id="IPR008854">
    <property type="entry name" value="TPMT"/>
</dbReference>
<dbReference type="Gene3D" id="3.40.50.150">
    <property type="entry name" value="Vaccinia Virus protein VP39"/>
    <property type="match status" value="1"/>
</dbReference>
<name>A0A023WRS8_STUST</name>
<dbReference type="PIRSF" id="PIRSF023956">
    <property type="entry name" value="Thiopurine_S-methyltransferase"/>
    <property type="match status" value="1"/>
</dbReference>
<dbReference type="PANTHER" id="PTHR10259">
    <property type="entry name" value="THIOPURINE S-METHYLTRANSFERASE"/>
    <property type="match status" value="1"/>
</dbReference>
<sequence length="219" mass="24883">MHKDFWQERWARNEIGFHLDDVHPGLRRHWSRLALSEGATVLVPLCGKSLDMVWLAGQGFKVVGVELSEKAVQTFFSEQQLEAEVSQSGPFRIYRSGALEIRCGDFFALSAADVVGCRAVYDRAALIALPPPMRQRYAALLSAILPTGCQQLLVTLDYDQAEMDGPPFAVSRGEVSDLYASEWNVELLEAKEVLQRNPKMRERGLTRLEEHFHWLQRRV</sequence>
<evidence type="ECO:0000256" key="7">
    <source>
        <dbReference type="ARBA" id="ARBA00022679"/>
    </source>
</evidence>
<dbReference type="SUPFAM" id="SSF53335">
    <property type="entry name" value="S-adenosyl-L-methionine-dependent methyltransferases"/>
    <property type="match status" value="1"/>
</dbReference>
<dbReference type="Proteomes" id="UP000025238">
    <property type="component" value="Chromosome"/>
</dbReference>
<evidence type="ECO:0000256" key="9">
    <source>
        <dbReference type="HAMAP-Rule" id="MF_00812"/>
    </source>
</evidence>
<feature type="binding site" evidence="9">
    <location>
        <position position="10"/>
    </location>
    <ligand>
        <name>S-adenosyl-L-methionine</name>
        <dbReference type="ChEBI" id="CHEBI:59789"/>
    </ligand>
</feature>
<dbReference type="OrthoDB" id="9778208at2"/>
<evidence type="ECO:0000313" key="11">
    <source>
        <dbReference type="Proteomes" id="UP000025238"/>
    </source>
</evidence>
<dbReference type="PANTHER" id="PTHR10259:SF11">
    <property type="entry name" value="THIOPURINE S-METHYLTRANSFERASE"/>
    <property type="match status" value="1"/>
</dbReference>
<gene>
    <name evidence="9" type="primary">tpm</name>
    <name evidence="10" type="ORF">UIB01_08325</name>
</gene>
<evidence type="ECO:0000256" key="8">
    <source>
        <dbReference type="ARBA" id="ARBA00022691"/>
    </source>
</evidence>
<dbReference type="GO" id="GO:0010038">
    <property type="term" value="P:response to metal ion"/>
    <property type="evidence" value="ECO:0007669"/>
    <property type="project" value="InterPro"/>
</dbReference>
<dbReference type="Pfam" id="PF05724">
    <property type="entry name" value="TPMT"/>
    <property type="match status" value="1"/>
</dbReference>